<name>A0A316WDQ6_9FLAO</name>
<dbReference type="CDD" id="cd01700">
    <property type="entry name" value="PolY_Pol_V_umuC"/>
    <property type="match status" value="1"/>
</dbReference>
<gene>
    <name evidence="5" type="ORF">C1638_021370</name>
</gene>
<dbReference type="SUPFAM" id="SSF100879">
    <property type="entry name" value="Lesion bypass DNA polymerase (Y-family), little finger domain"/>
    <property type="match status" value="1"/>
</dbReference>
<dbReference type="OrthoDB" id="9808813at2"/>
<dbReference type="InterPro" id="IPR043502">
    <property type="entry name" value="DNA/RNA_pol_sf"/>
</dbReference>
<keyword evidence="2" id="KW-0227">DNA damage</keyword>
<evidence type="ECO:0000256" key="3">
    <source>
        <dbReference type="ARBA" id="ARBA00023236"/>
    </source>
</evidence>
<keyword evidence="3" id="KW-0742">SOS response</keyword>
<dbReference type="AlphaFoldDB" id="A0A316WDQ6"/>
<accession>A0A316WDQ6</accession>
<dbReference type="GO" id="GO:0009432">
    <property type="term" value="P:SOS response"/>
    <property type="evidence" value="ECO:0007669"/>
    <property type="project" value="UniProtKB-KW"/>
</dbReference>
<dbReference type="GO" id="GO:0003887">
    <property type="term" value="F:DNA-directed DNA polymerase activity"/>
    <property type="evidence" value="ECO:0007669"/>
    <property type="project" value="UniProtKB-KW"/>
</dbReference>
<dbReference type="Proteomes" id="UP000236182">
    <property type="component" value="Unassembled WGS sequence"/>
</dbReference>
<comment type="caution">
    <text evidence="5">The sequence shown here is derived from an EMBL/GenBank/DDBJ whole genome shotgun (WGS) entry which is preliminary data.</text>
</comment>
<protein>
    <submittedName>
        <fullName evidence="5">SOS mutagenesis and repair protein UmuC</fullName>
    </submittedName>
</protein>
<dbReference type="Gene3D" id="3.30.70.270">
    <property type="match status" value="1"/>
</dbReference>
<dbReference type="InterPro" id="IPR001126">
    <property type="entry name" value="UmuC"/>
</dbReference>
<evidence type="ECO:0000256" key="2">
    <source>
        <dbReference type="ARBA" id="ARBA00023199"/>
    </source>
</evidence>
<sequence length="412" mass="47429">MIALVDANNFYASCEGFYNVKYRGKPLVVLSNNDGCVVARSQEAKKLGIQMSEPKFKIIHFVKSHGLIICSGNFQLYGELSNRMKSIINRYCDQTENYSVDENFLFLDGYSDIENKMLEMRDKIFRGLDLPTSIGIAPTKTLAKVANKIVKKYSEDLGHVYTIDSQDKIEKALKWLPIGDVWGIGRKYEQRFLNHGIKKAIDFVHLPDQFLKKEMGIFGIRMKNELLGNKQYDISFKEPNKQIATTRTFDIATDDYQFIEERIVTFSSECSKKLRRQNSCCRHVTVYLATNFFRPDLPQRSSSFTITLPNPYNSSIEISKYAKIALNKIYIKGFEYKKAGVILNTFVPESERIISLYDTDLFPKHKLVMDAVDSINNKFGVPKVKLAGMNLEKTWIMKQEYLTTNDYLILKA</sequence>
<organism evidence="5 6">
    <name type="scientific">Chryseobacterium oncorhynchi</name>
    <dbReference type="NCBI Taxonomy" id="741074"/>
    <lineage>
        <taxon>Bacteria</taxon>
        <taxon>Pseudomonadati</taxon>
        <taxon>Bacteroidota</taxon>
        <taxon>Flavobacteriia</taxon>
        <taxon>Flavobacteriales</taxon>
        <taxon>Weeksellaceae</taxon>
        <taxon>Chryseobacterium group</taxon>
        <taxon>Chryseobacterium</taxon>
    </lineage>
</organism>
<dbReference type="Pfam" id="PF13438">
    <property type="entry name" value="DUF4113"/>
    <property type="match status" value="1"/>
</dbReference>
<dbReference type="SUPFAM" id="SSF56672">
    <property type="entry name" value="DNA/RNA polymerases"/>
    <property type="match status" value="1"/>
</dbReference>
<dbReference type="Gene3D" id="1.10.150.20">
    <property type="entry name" value="5' to 3' exonuclease, C-terminal subdomain"/>
    <property type="match status" value="1"/>
</dbReference>
<dbReference type="InterPro" id="IPR050116">
    <property type="entry name" value="DNA_polymerase-Y"/>
</dbReference>
<dbReference type="InterPro" id="IPR043128">
    <property type="entry name" value="Rev_trsase/Diguanyl_cyclase"/>
</dbReference>
<dbReference type="Pfam" id="PF11799">
    <property type="entry name" value="IMS_C"/>
    <property type="match status" value="1"/>
</dbReference>
<reference evidence="5" key="1">
    <citation type="submission" date="2018-04" db="EMBL/GenBank/DDBJ databases">
        <title>Draft Genome Sequences of Chryseobacterium lactis NCTC11390T isolated from milk, Chryseobacterium oncorhynchi 701B-08T from rainbow trout, and Chryseobacterium viscerum 687B-08T from diseased fish.</title>
        <authorList>
            <person name="Jeong J.-J."/>
            <person name="Lee Y.J."/>
            <person name="Pathiraja D."/>
            <person name="Park B."/>
            <person name="Choi I.-G."/>
            <person name="Kim K.D."/>
        </authorList>
    </citation>
    <scope>NUCLEOTIDE SEQUENCE [LARGE SCALE GENOMIC DNA]</scope>
    <source>
        <strain evidence="5">701B-08</strain>
    </source>
</reference>
<feature type="domain" description="UmuC" evidence="4">
    <location>
        <begin position="2"/>
        <end position="185"/>
    </location>
</feature>
<comment type="similarity">
    <text evidence="1">Belongs to the DNA polymerase type-Y family.</text>
</comment>
<dbReference type="PROSITE" id="PS50173">
    <property type="entry name" value="UMUC"/>
    <property type="match status" value="1"/>
</dbReference>
<dbReference type="GO" id="GO:0006281">
    <property type="term" value="P:DNA repair"/>
    <property type="evidence" value="ECO:0007669"/>
    <property type="project" value="InterPro"/>
</dbReference>
<dbReference type="EMBL" id="PPEI02000011">
    <property type="protein sequence ID" value="PWN59555.1"/>
    <property type="molecule type" value="Genomic_DNA"/>
</dbReference>
<keyword evidence="2" id="KW-0741">SOS mutagenesis</keyword>
<dbReference type="InterPro" id="IPR025188">
    <property type="entry name" value="DUF4113"/>
</dbReference>
<dbReference type="RefSeq" id="WP_109623964.1">
    <property type="nucleotide sequence ID" value="NZ_PPEI02000011.1"/>
</dbReference>
<dbReference type="GO" id="GO:0003684">
    <property type="term" value="F:damaged DNA binding"/>
    <property type="evidence" value="ECO:0007669"/>
    <property type="project" value="InterPro"/>
</dbReference>
<evidence type="ECO:0000313" key="6">
    <source>
        <dbReference type="Proteomes" id="UP000236182"/>
    </source>
</evidence>
<proteinExistence type="inferred from homology"/>
<dbReference type="Gene3D" id="3.30.1490.100">
    <property type="entry name" value="DNA polymerase, Y-family, little finger domain"/>
    <property type="match status" value="1"/>
</dbReference>
<dbReference type="InterPro" id="IPR017961">
    <property type="entry name" value="DNA_pol_Y-fam_little_finger"/>
</dbReference>
<keyword evidence="6" id="KW-1185">Reference proteome</keyword>
<dbReference type="InterPro" id="IPR036775">
    <property type="entry name" value="DNA_pol_Y-fam_lit_finger_sf"/>
</dbReference>
<evidence type="ECO:0000256" key="1">
    <source>
        <dbReference type="ARBA" id="ARBA00010945"/>
    </source>
</evidence>
<dbReference type="Gene3D" id="3.40.1170.60">
    <property type="match status" value="1"/>
</dbReference>
<dbReference type="PANTHER" id="PTHR11076">
    <property type="entry name" value="DNA REPAIR POLYMERASE UMUC / TRANSFERASE FAMILY MEMBER"/>
    <property type="match status" value="1"/>
</dbReference>
<dbReference type="Pfam" id="PF00817">
    <property type="entry name" value="IMS"/>
    <property type="match status" value="1"/>
</dbReference>
<evidence type="ECO:0000259" key="4">
    <source>
        <dbReference type="PROSITE" id="PS50173"/>
    </source>
</evidence>
<evidence type="ECO:0000313" key="5">
    <source>
        <dbReference type="EMBL" id="PWN59555.1"/>
    </source>
</evidence>
<dbReference type="PANTHER" id="PTHR11076:SF33">
    <property type="entry name" value="DNA POLYMERASE KAPPA"/>
    <property type="match status" value="1"/>
</dbReference>
<dbReference type="GO" id="GO:0042276">
    <property type="term" value="P:error-prone translesion synthesis"/>
    <property type="evidence" value="ECO:0007669"/>
    <property type="project" value="TreeGrafter"/>
</dbReference>